<evidence type="ECO:0000256" key="3">
    <source>
        <dbReference type="ARBA" id="ARBA00023015"/>
    </source>
</evidence>
<feature type="region of interest" description="Disordered" evidence="6">
    <location>
        <begin position="79"/>
        <end position="162"/>
    </location>
</feature>
<dbReference type="Proteomes" id="UP001234581">
    <property type="component" value="Unassembled WGS sequence"/>
</dbReference>
<reference evidence="8 9" key="1">
    <citation type="submission" date="2023-03" db="EMBL/GenBank/DDBJ databases">
        <title>Genome sequence of Lichtheimia ornata CBS 291.66.</title>
        <authorList>
            <person name="Mohabir J.T."/>
            <person name="Shea T.P."/>
            <person name="Kurbessoian T."/>
            <person name="Berby B."/>
            <person name="Fontaine J."/>
            <person name="Livny J."/>
            <person name="Gnirke A."/>
            <person name="Stajich J.E."/>
            <person name="Cuomo C.A."/>
        </authorList>
    </citation>
    <scope>NUCLEOTIDE SEQUENCE [LARGE SCALE GENOMIC DNA]</scope>
    <source>
        <strain evidence="8">CBS 291.66</strain>
    </source>
</reference>
<evidence type="ECO:0000256" key="1">
    <source>
        <dbReference type="ARBA" id="ARBA00004123"/>
    </source>
</evidence>
<feature type="region of interest" description="Disordered" evidence="6">
    <location>
        <begin position="619"/>
        <end position="652"/>
    </location>
</feature>
<feature type="compositionally biased region" description="Polar residues" evidence="6">
    <location>
        <begin position="103"/>
        <end position="112"/>
    </location>
</feature>
<dbReference type="GO" id="GO:0008270">
    <property type="term" value="F:zinc ion binding"/>
    <property type="evidence" value="ECO:0007669"/>
    <property type="project" value="InterPro"/>
</dbReference>
<evidence type="ECO:0000313" key="9">
    <source>
        <dbReference type="Proteomes" id="UP001234581"/>
    </source>
</evidence>
<name>A0AAD7XUE5_9FUNG</name>
<dbReference type="SMART" id="SM00066">
    <property type="entry name" value="GAL4"/>
    <property type="match status" value="1"/>
</dbReference>
<sequence>MDNDHSTDDGSEPKRKRLAQACDSCRRKKVKCDGTRPVCGTCSKMGRTCTYNPVVQKRGPRQGYIEIIEKRLDKMERLLSQHHQQQQQHSTDHHHHHHHPQSPMSEKSSLQHTNHDRSTSSGSFPSPSLGTTPNNAATIMPLSSSPSSNIQPPQQSTLPESILPPSDVIDHLVKVFFNCITNYVGIFNEESLLRDIRERRCSDFLILSILSVAARYSDRPDICEEPPWHSGEKYACKARSILFSSIDIPSLSNVQALILLTMHEYSCARGPRSWMYSGMAVRMALELGLNKDIDLKENGKRTMSVDRWIEIEVQRRVFWAVFTLDKLLSASTGRPSILQEDDCETLLPCDKYEQCTGEIYTESIYKERSVLFTVRRLPENSNMLEVVTTLNPTSPDNTKKRRLSCIAYMHRMSSLLGKVTAHVNRKSRQGTLLSLNGPPPETMELDQEIEKWDKELPPELQDTHGNDKRFKEGQLSDGPRYILLHMSHHSLIVLLHRPSLAVMDSLKDHPVSSHVKDIITRNASKCLAAVDRVTDLLRRIKNDRAMISPFVSYLTYTVATITVNTVFNGTPEESSKARAALADHFAVLQIMRTHWAMADKLYFMIRDLYAMHSSHKMLQRNASTSSGRDQWQQQRQQQAPSQQLMNNGSCGSMMMGAASPNSSWPAVSHTRTTAGPDLEIQQHAIGYPATTTTATTTSSSAPIQVSTSSMEGNTAPVAASSSSSIRGMSLADLSLSSCDGASCTDWIVGDNSKYLAAALQSLGRTSSTEDNLIDIANMAPPFVPAADTQWPFDFGNNASMPPNSRPS</sequence>
<dbReference type="EMBL" id="JARTCD010000082">
    <property type="protein sequence ID" value="KAJ8653273.1"/>
    <property type="molecule type" value="Genomic_DNA"/>
</dbReference>
<evidence type="ECO:0000256" key="5">
    <source>
        <dbReference type="ARBA" id="ARBA00023242"/>
    </source>
</evidence>
<evidence type="ECO:0000256" key="6">
    <source>
        <dbReference type="SAM" id="MobiDB-lite"/>
    </source>
</evidence>
<feature type="compositionally biased region" description="Low complexity" evidence="6">
    <location>
        <begin position="119"/>
        <end position="133"/>
    </location>
</feature>
<dbReference type="PANTHER" id="PTHR47338">
    <property type="entry name" value="ZN(II)2CYS6 TRANSCRIPTION FACTOR (EUROFUNG)-RELATED"/>
    <property type="match status" value="1"/>
</dbReference>
<keyword evidence="4" id="KW-0804">Transcription</keyword>
<dbReference type="AlphaFoldDB" id="A0AAD7XUE5"/>
<dbReference type="GeneID" id="83218523"/>
<organism evidence="8 9">
    <name type="scientific">Lichtheimia ornata</name>
    <dbReference type="NCBI Taxonomy" id="688661"/>
    <lineage>
        <taxon>Eukaryota</taxon>
        <taxon>Fungi</taxon>
        <taxon>Fungi incertae sedis</taxon>
        <taxon>Mucoromycota</taxon>
        <taxon>Mucoromycotina</taxon>
        <taxon>Mucoromycetes</taxon>
        <taxon>Mucorales</taxon>
        <taxon>Lichtheimiaceae</taxon>
        <taxon>Lichtheimia</taxon>
    </lineage>
</organism>
<dbReference type="InterPro" id="IPR036864">
    <property type="entry name" value="Zn2-C6_fun-type_DNA-bd_sf"/>
</dbReference>
<dbReference type="Gene3D" id="4.10.240.10">
    <property type="entry name" value="Zn(2)-C6 fungal-type DNA-binding domain"/>
    <property type="match status" value="1"/>
</dbReference>
<dbReference type="InterPro" id="IPR050815">
    <property type="entry name" value="TF_fung"/>
</dbReference>
<comment type="subcellular location">
    <subcellularLocation>
        <location evidence="1">Nucleus</location>
    </subcellularLocation>
</comment>
<proteinExistence type="predicted"/>
<feature type="compositionally biased region" description="Low complexity" evidence="6">
    <location>
        <begin position="692"/>
        <end position="701"/>
    </location>
</feature>
<keyword evidence="5" id="KW-0539">Nucleus</keyword>
<keyword evidence="3" id="KW-0805">Transcription regulation</keyword>
<feature type="compositionally biased region" description="Low complexity" evidence="6">
    <location>
        <begin position="630"/>
        <end position="652"/>
    </location>
</feature>
<dbReference type="CDD" id="cd12148">
    <property type="entry name" value="fungal_TF_MHR"/>
    <property type="match status" value="1"/>
</dbReference>
<dbReference type="SMART" id="SM00906">
    <property type="entry name" value="Fungal_trans"/>
    <property type="match status" value="1"/>
</dbReference>
<gene>
    <name evidence="8" type="ORF">O0I10_011121</name>
</gene>
<dbReference type="PROSITE" id="PS50048">
    <property type="entry name" value="ZN2_CY6_FUNGAL_2"/>
    <property type="match status" value="1"/>
</dbReference>
<evidence type="ECO:0000259" key="7">
    <source>
        <dbReference type="PROSITE" id="PS50048"/>
    </source>
</evidence>
<dbReference type="Pfam" id="PF04082">
    <property type="entry name" value="Fungal_trans"/>
    <property type="match status" value="1"/>
</dbReference>
<dbReference type="CDD" id="cd00067">
    <property type="entry name" value="GAL4"/>
    <property type="match status" value="1"/>
</dbReference>
<evidence type="ECO:0000256" key="4">
    <source>
        <dbReference type="ARBA" id="ARBA00023163"/>
    </source>
</evidence>
<evidence type="ECO:0000256" key="2">
    <source>
        <dbReference type="ARBA" id="ARBA00022723"/>
    </source>
</evidence>
<dbReference type="GO" id="GO:0006351">
    <property type="term" value="P:DNA-templated transcription"/>
    <property type="evidence" value="ECO:0007669"/>
    <property type="project" value="InterPro"/>
</dbReference>
<dbReference type="InterPro" id="IPR007219">
    <property type="entry name" value="XnlR_reg_dom"/>
</dbReference>
<dbReference type="GO" id="GO:0005634">
    <property type="term" value="C:nucleus"/>
    <property type="evidence" value="ECO:0007669"/>
    <property type="project" value="UniProtKB-SubCell"/>
</dbReference>
<protein>
    <recommendedName>
        <fullName evidence="7">Zn(2)-C6 fungal-type domain-containing protein</fullName>
    </recommendedName>
</protein>
<dbReference type="SUPFAM" id="SSF57701">
    <property type="entry name" value="Zn2/Cys6 DNA-binding domain"/>
    <property type="match status" value="1"/>
</dbReference>
<feature type="region of interest" description="Disordered" evidence="6">
    <location>
        <begin position="692"/>
        <end position="720"/>
    </location>
</feature>
<dbReference type="InterPro" id="IPR001138">
    <property type="entry name" value="Zn2Cys6_DnaBD"/>
</dbReference>
<dbReference type="PROSITE" id="PS00463">
    <property type="entry name" value="ZN2_CY6_FUNGAL_1"/>
    <property type="match status" value="1"/>
</dbReference>
<keyword evidence="9" id="KW-1185">Reference proteome</keyword>
<dbReference type="PANTHER" id="PTHR47338:SF5">
    <property type="entry name" value="ZN(II)2CYS6 TRANSCRIPTION FACTOR (EUROFUNG)"/>
    <property type="match status" value="1"/>
</dbReference>
<accession>A0AAD7XUE5</accession>
<dbReference type="GO" id="GO:0003677">
    <property type="term" value="F:DNA binding"/>
    <property type="evidence" value="ECO:0007669"/>
    <property type="project" value="InterPro"/>
</dbReference>
<feature type="compositionally biased region" description="Low complexity" evidence="6">
    <location>
        <begin position="143"/>
        <end position="156"/>
    </location>
</feature>
<feature type="compositionally biased region" description="Polar residues" evidence="6">
    <location>
        <begin position="702"/>
        <end position="712"/>
    </location>
</feature>
<dbReference type="RefSeq" id="XP_058338187.1">
    <property type="nucleotide sequence ID" value="XM_058491092.1"/>
</dbReference>
<dbReference type="GO" id="GO:0000981">
    <property type="term" value="F:DNA-binding transcription factor activity, RNA polymerase II-specific"/>
    <property type="evidence" value="ECO:0007669"/>
    <property type="project" value="InterPro"/>
</dbReference>
<dbReference type="Pfam" id="PF00172">
    <property type="entry name" value="Zn_clus"/>
    <property type="match status" value="1"/>
</dbReference>
<feature type="compositionally biased region" description="Polar residues" evidence="6">
    <location>
        <begin position="620"/>
        <end position="629"/>
    </location>
</feature>
<feature type="domain" description="Zn(2)-C6 fungal-type" evidence="7">
    <location>
        <begin position="21"/>
        <end position="51"/>
    </location>
</feature>
<evidence type="ECO:0000313" key="8">
    <source>
        <dbReference type="EMBL" id="KAJ8653273.1"/>
    </source>
</evidence>
<comment type="caution">
    <text evidence="8">The sequence shown here is derived from an EMBL/GenBank/DDBJ whole genome shotgun (WGS) entry which is preliminary data.</text>
</comment>
<keyword evidence="2" id="KW-0479">Metal-binding</keyword>